<evidence type="ECO:0000259" key="2">
    <source>
        <dbReference type="Pfam" id="PF26334"/>
    </source>
</evidence>
<dbReference type="Pfam" id="PF26334">
    <property type="entry name" value="Gtf3_N"/>
    <property type="match status" value="1"/>
</dbReference>
<keyword evidence="5" id="KW-1185">Reference proteome</keyword>
<reference evidence="4 5" key="1">
    <citation type="submission" date="2015-07" db="EMBL/GenBank/DDBJ databases">
        <title>Lactobacillus korensis/26-25/ whole genome sequencing.</title>
        <authorList>
            <person name="Kim M.K."/>
            <person name="Im W.-T."/>
            <person name="Srinivasan S."/>
            <person name="Lee J.-J."/>
        </authorList>
    </citation>
    <scope>NUCLEOTIDE SEQUENCE [LARGE SCALE GENOMIC DNA]</scope>
    <source>
        <strain evidence="4 5">26-25</strain>
    </source>
</reference>
<dbReference type="EMBL" id="CP012033">
    <property type="protein sequence ID" value="AKP65343.1"/>
    <property type="molecule type" value="Genomic_DNA"/>
</dbReference>
<dbReference type="KEGG" id="lko:ABN16_10235"/>
<evidence type="ECO:0008006" key="6">
    <source>
        <dbReference type="Google" id="ProtNLM"/>
    </source>
</evidence>
<dbReference type="Proteomes" id="UP000036000">
    <property type="component" value="Chromosome"/>
</dbReference>
<dbReference type="PIRSF" id="PIRSF007023">
    <property type="entry name" value="UDP-Galf_transf"/>
    <property type="match status" value="1"/>
</dbReference>
<evidence type="ECO:0000256" key="1">
    <source>
        <dbReference type="ARBA" id="ARBA00022679"/>
    </source>
</evidence>
<dbReference type="Pfam" id="PF26337">
    <property type="entry name" value="Gtf3_C"/>
    <property type="match status" value="1"/>
</dbReference>
<organism evidence="4 5">
    <name type="scientific">Levilactobacillus koreensis</name>
    <dbReference type="NCBI Taxonomy" id="637971"/>
    <lineage>
        <taxon>Bacteria</taxon>
        <taxon>Bacillati</taxon>
        <taxon>Bacillota</taxon>
        <taxon>Bacilli</taxon>
        <taxon>Lactobacillales</taxon>
        <taxon>Lactobacillaceae</taxon>
        <taxon>Levilactobacillus</taxon>
    </lineage>
</organism>
<dbReference type="AlphaFoldDB" id="A0AAC8UW52"/>
<evidence type="ECO:0000313" key="5">
    <source>
        <dbReference type="Proteomes" id="UP000036000"/>
    </source>
</evidence>
<dbReference type="RefSeq" id="WP_048735637.1">
    <property type="nucleotide sequence ID" value="NZ_CP012033.1"/>
</dbReference>
<accession>A0AAC8UW52</accession>
<dbReference type="InterPro" id="IPR058591">
    <property type="entry name" value="Gtf3_N"/>
</dbReference>
<dbReference type="Gene3D" id="3.40.50.2000">
    <property type="entry name" value="Glycogen Phosphorylase B"/>
    <property type="match status" value="2"/>
</dbReference>
<feature type="domain" description="Glucosyltransferase 3-like N-terminal" evidence="2">
    <location>
        <begin position="4"/>
        <end position="151"/>
    </location>
</feature>
<gene>
    <name evidence="4" type="ORF">ABN16_10235</name>
</gene>
<evidence type="ECO:0000259" key="3">
    <source>
        <dbReference type="Pfam" id="PF26337"/>
    </source>
</evidence>
<protein>
    <recommendedName>
        <fullName evidence="6">Beta-1,6-galactofuranosyltransferase</fullName>
    </recommendedName>
</protein>
<dbReference type="InterPro" id="IPR058592">
    <property type="entry name" value="Gtf3_C"/>
</dbReference>
<name>A0AAC8UW52_9LACO</name>
<keyword evidence="1" id="KW-0808">Transferase</keyword>
<sequence length="334" mass="38535">MEGYYLTIVHAAANHAGSKAQDDVCSILQQKGLKSVFLDGEQSKWEKRLFSRSNLKKKLSSIEPRSNILVQYPFYMGRYTDHEIIRQVTESFEKSILMIHDIRSLRNGLSENDIRHEIKMFNKFKFLIIHNDSMKKWLSDHGCIANMYSLNVFDYVVPQNYVNEEKGGSYKRVFFAGNLGKSEFIYDRSIGENFEVYGINLKKKNFKFNYRGQLSPDNLVRVLSKQKGFGLVWDGADVSRSSEYTRYNSPHKMSLYLCSGMPVIVWKNSALAEFVEREKIGFSIENIGEIKVKLDSISTKDYNVLQFNSEELGKKLRLGGSLGKVIDDIFQVEE</sequence>
<proteinExistence type="predicted"/>
<evidence type="ECO:0000313" key="4">
    <source>
        <dbReference type="EMBL" id="AKP65343.1"/>
    </source>
</evidence>
<feature type="domain" description="Glucosyltransferase 3-like C-terminal" evidence="3">
    <location>
        <begin position="173"/>
        <end position="327"/>
    </location>
</feature>